<keyword evidence="1" id="KW-0863">Zinc-finger</keyword>
<dbReference type="SMART" id="SM00336">
    <property type="entry name" value="BBOX"/>
    <property type="match status" value="2"/>
</dbReference>
<dbReference type="Proteomes" id="UP000507470">
    <property type="component" value="Unassembled WGS sequence"/>
</dbReference>
<organism evidence="3 4">
    <name type="scientific">Mytilus coruscus</name>
    <name type="common">Sea mussel</name>
    <dbReference type="NCBI Taxonomy" id="42192"/>
    <lineage>
        <taxon>Eukaryota</taxon>
        <taxon>Metazoa</taxon>
        <taxon>Spiralia</taxon>
        <taxon>Lophotrochozoa</taxon>
        <taxon>Mollusca</taxon>
        <taxon>Bivalvia</taxon>
        <taxon>Autobranchia</taxon>
        <taxon>Pteriomorphia</taxon>
        <taxon>Mytilida</taxon>
        <taxon>Mytiloidea</taxon>
        <taxon>Mytilidae</taxon>
        <taxon>Mytilinae</taxon>
        <taxon>Mytilus</taxon>
    </lineage>
</organism>
<dbReference type="CDD" id="cd19757">
    <property type="entry name" value="Bbox1"/>
    <property type="match status" value="1"/>
</dbReference>
<keyword evidence="1" id="KW-0479">Metal-binding</keyword>
<name>A0A6J8D932_MYTCO</name>
<dbReference type="InterPro" id="IPR011042">
    <property type="entry name" value="6-blade_b-propeller_TolB-like"/>
</dbReference>
<dbReference type="PANTHER" id="PTHR25462">
    <property type="entry name" value="BONUS, ISOFORM C-RELATED"/>
    <property type="match status" value="1"/>
</dbReference>
<proteinExistence type="predicted"/>
<dbReference type="AlphaFoldDB" id="A0A6J8D932"/>
<dbReference type="InterPro" id="IPR000315">
    <property type="entry name" value="Znf_B-box"/>
</dbReference>
<dbReference type="Gene3D" id="2.120.10.30">
    <property type="entry name" value="TolB, C-terminal domain"/>
    <property type="match status" value="1"/>
</dbReference>
<evidence type="ECO:0000313" key="4">
    <source>
        <dbReference type="Proteomes" id="UP000507470"/>
    </source>
</evidence>
<dbReference type="SUPFAM" id="SSF101898">
    <property type="entry name" value="NHL repeat"/>
    <property type="match status" value="1"/>
</dbReference>
<sequence length="562" mass="63533">MASAIQLPCCGPCGYDDITKEARRWCTNCKEGLCEDCQKAHIKNKTSRNHKVISIDDYRKIENVSISEVCDYHGEHLEWFCKTHDKALCMLCVTSNHKACSGVIQITAASEVFRQSTAFSDLVDSIDVTLNNLKQCITNRQIATKRIEKQELKIKKLIIQTRTNINTHLDKLQEKLLQELGSTSRSCKSEHSKILQKLQSAEERLAKLREQTLHIKQYSSDIQVFLGTYRGNKTIVRETESILDDIWASKDYELKVDINSLIANLLTNVQDYGQIKISENRANIDFGDPKINQAQIETIVPTPRKISNIQLQLIKTFRISMREKNAEMNITGCVMLSNGHLLMVNCAGKSLIEYTNTGEHIRDIPVSGTPFGIAVINPRCIVVSYATANFLAIMNNITFKVEKKIRFKRSARGLSQENGRLYVVSGYASIQVLDLSGRQLETLKIASYSVMNLTTNTDYIFYTDYNSNKVHCCLMSGEELWQFKSESINYPDGIAIDSNHNVLVLGFESNKLIIFQHDGKESKTLLTESDGLDGPSAVYYDKGKRTLLICNQDGTVFLYKVV</sequence>
<dbReference type="Gene3D" id="3.30.160.60">
    <property type="entry name" value="Classic Zinc Finger"/>
    <property type="match status" value="1"/>
</dbReference>
<evidence type="ECO:0000259" key="2">
    <source>
        <dbReference type="PROSITE" id="PS50119"/>
    </source>
</evidence>
<feature type="domain" description="B box-type" evidence="2">
    <location>
        <begin position="10"/>
        <end position="55"/>
    </location>
</feature>
<feature type="domain" description="B box-type" evidence="2">
    <location>
        <begin position="65"/>
        <end position="98"/>
    </location>
</feature>
<dbReference type="Pfam" id="PF00643">
    <property type="entry name" value="zf-B_box"/>
    <property type="match status" value="1"/>
</dbReference>
<dbReference type="OrthoDB" id="6124425at2759"/>
<evidence type="ECO:0000256" key="1">
    <source>
        <dbReference type="PROSITE-ProRule" id="PRU00024"/>
    </source>
</evidence>
<protein>
    <submittedName>
        <fullName evidence="3">TRIM2_3</fullName>
    </submittedName>
</protein>
<dbReference type="PANTHER" id="PTHR25462:SF291">
    <property type="entry name" value="E3 UBIQUITIN-PROTEIN LIGASE TRIM45"/>
    <property type="match status" value="1"/>
</dbReference>
<reference evidence="3 4" key="1">
    <citation type="submission" date="2020-06" db="EMBL/GenBank/DDBJ databases">
        <authorList>
            <person name="Li R."/>
            <person name="Bekaert M."/>
        </authorList>
    </citation>
    <scope>NUCLEOTIDE SEQUENCE [LARGE SCALE GENOMIC DNA]</scope>
    <source>
        <strain evidence="4">wild</strain>
    </source>
</reference>
<dbReference type="GO" id="GO:0008270">
    <property type="term" value="F:zinc ion binding"/>
    <property type="evidence" value="ECO:0007669"/>
    <property type="project" value="UniProtKB-KW"/>
</dbReference>
<evidence type="ECO:0000313" key="3">
    <source>
        <dbReference type="EMBL" id="CAC5404476.1"/>
    </source>
</evidence>
<dbReference type="InterPro" id="IPR047153">
    <property type="entry name" value="TRIM45/56/19-like"/>
</dbReference>
<keyword evidence="4" id="KW-1185">Reference proteome</keyword>
<dbReference type="SUPFAM" id="SSF57845">
    <property type="entry name" value="B-box zinc-binding domain"/>
    <property type="match status" value="1"/>
</dbReference>
<gene>
    <name evidence="3" type="ORF">MCOR_38257</name>
</gene>
<dbReference type="GO" id="GO:0061630">
    <property type="term" value="F:ubiquitin protein ligase activity"/>
    <property type="evidence" value="ECO:0007669"/>
    <property type="project" value="TreeGrafter"/>
</dbReference>
<dbReference type="EMBL" id="CACVKT020006964">
    <property type="protein sequence ID" value="CAC5404476.1"/>
    <property type="molecule type" value="Genomic_DNA"/>
</dbReference>
<keyword evidence="1" id="KW-0862">Zinc</keyword>
<accession>A0A6J8D932</accession>
<dbReference type="PROSITE" id="PS50119">
    <property type="entry name" value="ZF_BBOX"/>
    <property type="match status" value="2"/>
</dbReference>